<gene>
    <name evidence="1" type="ORF">GDO81_005716</name>
</gene>
<protein>
    <submittedName>
        <fullName evidence="1">Uncharacterized protein</fullName>
    </submittedName>
</protein>
<proteinExistence type="predicted"/>
<sequence length="90" mass="10201">MLYFVALRKEMFRTPANKLQDPAPEQNNKPRALCHSVFSQQQSEKHEICLLCLLNNDRIHSTVPSAPGNSNMANDDDIVESSASLLRLYQ</sequence>
<keyword evidence="2" id="KW-1185">Reference proteome</keyword>
<organism evidence="1 2">
    <name type="scientific">Engystomops pustulosus</name>
    <name type="common">Tungara frog</name>
    <name type="synonym">Physalaemus pustulosus</name>
    <dbReference type="NCBI Taxonomy" id="76066"/>
    <lineage>
        <taxon>Eukaryota</taxon>
        <taxon>Metazoa</taxon>
        <taxon>Chordata</taxon>
        <taxon>Craniata</taxon>
        <taxon>Vertebrata</taxon>
        <taxon>Euteleostomi</taxon>
        <taxon>Amphibia</taxon>
        <taxon>Batrachia</taxon>
        <taxon>Anura</taxon>
        <taxon>Neobatrachia</taxon>
        <taxon>Hyloidea</taxon>
        <taxon>Leptodactylidae</taxon>
        <taxon>Leiuperinae</taxon>
        <taxon>Engystomops</taxon>
    </lineage>
</organism>
<accession>A0AAV7CR73</accession>
<dbReference type="AlphaFoldDB" id="A0AAV7CR73"/>
<name>A0AAV7CR73_ENGPU</name>
<evidence type="ECO:0000313" key="2">
    <source>
        <dbReference type="Proteomes" id="UP000824782"/>
    </source>
</evidence>
<evidence type="ECO:0000313" key="1">
    <source>
        <dbReference type="EMBL" id="KAG8587590.1"/>
    </source>
</evidence>
<dbReference type="Proteomes" id="UP000824782">
    <property type="component" value="Unassembled WGS sequence"/>
</dbReference>
<comment type="caution">
    <text evidence="1">The sequence shown here is derived from an EMBL/GenBank/DDBJ whole genome shotgun (WGS) entry which is preliminary data.</text>
</comment>
<dbReference type="EMBL" id="WNYA01000002">
    <property type="protein sequence ID" value="KAG8587590.1"/>
    <property type="molecule type" value="Genomic_DNA"/>
</dbReference>
<reference evidence="1" key="1">
    <citation type="thesis" date="2020" institute="ProQuest LLC" country="789 East Eisenhower Parkway, Ann Arbor, MI, USA">
        <title>Comparative Genomics and Chromosome Evolution.</title>
        <authorList>
            <person name="Mudd A.B."/>
        </authorList>
    </citation>
    <scope>NUCLEOTIDE SEQUENCE</scope>
    <source>
        <strain evidence="1">237g6f4</strain>
        <tissue evidence="1">Blood</tissue>
    </source>
</reference>